<reference evidence="6 7" key="1">
    <citation type="submission" date="2020-12" db="EMBL/GenBank/DDBJ databases">
        <title>Oil enriched cultivation method for isolating marine PHA-producing bacteria.</title>
        <authorList>
            <person name="Zheng W."/>
            <person name="Yu S."/>
            <person name="Huang Y."/>
        </authorList>
    </citation>
    <scope>NUCLEOTIDE SEQUENCE [LARGE SCALE GENOMIC DNA]</scope>
    <source>
        <strain evidence="6 7">SN0-2</strain>
    </source>
</reference>
<evidence type="ECO:0000259" key="5">
    <source>
        <dbReference type="Pfam" id="PF05433"/>
    </source>
</evidence>
<gene>
    <name evidence="6" type="ORF">JF535_04295</name>
</gene>
<feature type="region of interest" description="Disordered" evidence="3">
    <location>
        <begin position="98"/>
        <end position="117"/>
    </location>
</feature>
<dbReference type="InterPro" id="IPR051407">
    <property type="entry name" value="Bact_OM_lipoprot/Surf_antigen"/>
</dbReference>
<evidence type="ECO:0000256" key="4">
    <source>
        <dbReference type="SAM" id="SignalP"/>
    </source>
</evidence>
<keyword evidence="4" id="KW-0732">Signal</keyword>
<comment type="subcellular location">
    <subcellularLocation>
        <location evidence="1">Membrane</location>
    </subcellularLocation>
</comment>
<feature type="chain" id="PRO_5045638595" evidence="4">
    <location>
        <begin position="23"/>
        <end position="244"/>
    </location>
</feature>
<keyword evidence="7" id="KW-1185">Reference proteome</keyword>
<accession>A0ABS3E438</accession>
<evidence type="ECO:0000256" key="2">
    <source>
        <dbReference type="ARBA" id="ARBA00023136"/>
    </source>
</evidence>
<keyword evidence="2" id="KW-0472">Membrane</keyword>
<comment type="caution">
    <text evidence="6">The sequence shown here is derived from an EMBL/GenBank/DDBJ whole genome shotgun (WGS) entry which is preliminary data.</text>
</comment>
<dbReference type="PANTHER" id="PTHR35603:SF2">
    <property type="entry name" value="OUTER MEMBRANE LIPOPROTEIN"/>
    <property type="match status" value="1"/>
</dbReference>
<evidence type="ECO:0000256" key="1">
    <source>
        <dbReference type="ARBA" id="ARBA00004370"/>
    </source>
</evidence>
<evidence type="ECO:0000256" key="3">
    <source>
        <dbReference type="SAM" id="MobiDB-lite"/>
    </source>
</evidence>
<evidence type="ECO:0000313" key="7">
    <source>
        <dbReference type="Proteomes" id="UP000664293"/>
    </source>
</evidence>
<dbReference type="InterPro" id="IPR008816">
    <property type="entry name" value="Gly_zipper_2TM_dom"/>
</dbReference>
<dbReference type="Proteomes" id="UP000664293">
    <property type="component" value="Unassembled WGS sequence"/>
</dbReference>
<protein>
    <submittedName>
        <fullName evidence="6">Glycine zipper 2TM domain-containing protein</fullName>
    </submittedName>
</protein>
<feature type="domain" description="Glycine zipper 2TM" evidence="5">
    <location>
        <begin position="123"/>
        <end position="163"/>
    </location>
</feature>
<dbReference type="PANTHER" id="PTHR35603">
    <property type="match status" value="1"/>
</dbReference>
<sequence length="244" mass="27081">MKLITTALAALICGALSTSAFAEPPEGRGWKKHKQKHYKEEYWDGNCKVERKWKRNGDYKEERTCRAPRDYGHHHHDRQPVRVVVLPPWFDQRAPEPEYRPEWRPAPPPQHTTVSRCNSDKVGSVLGGLIGGVIGHQIGDGRGNTAATIGGAIAGVLIGGNVGRKMDQRNQACVGQVLEFAPEGERVSWQNPNGYEQYAVTPGAFEQRGDQYCRSFVTEVIGQNTQSAQSVACRRSDGTWAPAY</sequence>
<dbReference type="EMBL" id="JAEKJR010000001">
    <property type="protein sequence ID" value="MBN8430070.1"/>
    <property type="molecule type" value="Genomic_DNA"/>
</dbReference>
<organism evidence="6 7">
    <name type="scientific">Microbulbifer salipaludis</name>
    <dbReference type="NCBI Taxonomy" id="187980"/>
    <lineage>
        <taxon>Bacteria</taxon>
        <taxon>Pseudomonadati</taxon>
        <taxon>Pseudomonadota</taxon>
        <taxon>Gammaproteobacteria</taxon>
        <taxon>Cellvibrionales</taxon>
        <taxon>Microbulbiferaceae</taxon>
        <taxon>Microbulbifer</taxon>
    </lineage>
</organism>
<dbReference type="Pfam" id="PF05433">
    <property type="entry name" value="Rick_17kDa_Anti"/>
    <property type="match status" value="1"/>
</dbReference>
<proteinExistence type="predicted"/>
<evidence type="ECO:0000313" key="6">
    <source>
        <dbReference type="EMBL" id="MBN8430070.1"/>
    </source>
</evidence>
<dbReference type="RefSeq" id="WP_206999456.1">
    <property type="nucleotide sequence ID" value="NZ_JAEKJR010000001.1"/>
</dbReference>
<name>A0ABS3E438_9GAMM</name>
<feature type="signal peptide" evidence="4">
    <location>
        <begin position="1"/>
        <end position="22"/>
    </location>
</feature>